<sequence length="540" mass="61274">MTLAQAVQEFITQNPLASILAFVGLVVSITFLQWGSDGPPSIPEKIPFVSNTYLVLTNLQEMARKAAKYFQGGKIVKYHLLNKTVYVVRGQQNMQQLLRGSPDLGSEGFILDVMKGLFAMTPSDHAKFVNDKSGRLKTPNPGTEATPVRYWAAIHYLYYDYLTAPHFASALATKFNVNFSAQLETQPLGEWTTVRIQKFVHTHLFHAAVVSLCGPRIFELNPDFTEVYWEFDPYAMMLCYVPPRWMARKAYQTRARGMAAVERWLDAAWERFDWDDKEAVEADWEPCFGARFNRETCRWMKDHGFDKQSITGFILGVIFGLNGNSIPMVTWSLMHLLQDPELLAAAREEAVQVYSTDGNGSRDIDIVKLGKMPILQAVFAETLRLHTEVTIAREVWNPVVVEGYKIPKGAFIHGYAGLAHYDEEVWGKDGHPADEFWAGRHLVEVEKDGKKRLEFSSADRAGNYFPFGGGTGMCPGRHFAKQEILQTMASILSRFDVKFVEWVNLKDGTKSDRGPLNDEYYGAPSMPPDRDAKVQWKRLW</sequence>
<evidence type="ECO:0000256" key="3">
    <source>
        <dbReference type="ARBA" id="ARBA00022617"/>
    </source>
</evidence>
<keyword evidence="8" id="KW-0812">Transmembrane</keyword>
<feature type="transmembrane region" description="Helical" evidence="8">
    <location>
        <begin position="16"/>
        <end position="35"/>
    </location>
</feature>
<reference evidence="9" key="1">
    <citation type="submission" date="2023-06" db="EMBL/GenBank/DDBJ databases">
        <title>Genome-scale phylogeny and comparative genomics of the fungal order Sordariales.</title>
        <authorList>
            <consortium name="Lawrence Berkeley National Laboratory"/>
            <person name="Hensen N."/>
            <person name="Bonometti L."/>
            <person name="Westerberg I."/>
            <person name="Brannstrom I.O."/>
            <person name="Guillou S."/>
            <person name="Cros-Aarteil S."/>
            <person name="Calhoun S."/>
            <person name="Haridas S."/>
            <person name="Kuo A."/>
            <person name="Mondo S."/>
            <person name="Pangilinan J."/>
            <person name="Riley R."/>
            <person name="Labutti K."/>
            <person name="Andreopoulos B."/>
            <person name="Lipzen A."/>
            <person name="Chen C."/>
            <person name="Yanf M."/>
            <person name="Daum C."/>
            <person name="Ng V."/>
            <person name="Clum A."/>
            <person name="Steindorff A."/>
            <person name="Ohm R."/>
            <person name="Martin F."/>
            <person name="Silar P."/>
            <person name="Natvig D."/>
            <person name="Lalanne C."/>
            <person name="Gautier V."/>
            <person name="Ament-Velasquez S.L."/>
            <person name="Kruys A."/>
            <person name="Hutchinson M.I."/>
            <person name="Powell A.J."/>
            <person name="Barry K."/>
            <person name="Miller A.N."/>
            <person name="Grigoriev I.V."/>
            <person name="Debuchy R."/>
            <person name="Gladieux P."/>
            <person name="Thoren M.H."/>
            <person name="Johannesson H."/>
        </authorList>
    </citation>
    <scope>NUCLEOTIDE SEQUENCE</scope>
    <source>
        <strain evidence="9">PSN4</strain>
    </source>
</reference>
<keyword evidence="6" id="KW-0560">Oxidoreductase</keyword>
<dbReference type="PANTHER" id="PTHR24304">
    <property type="entry name" value="CYTOCHROME P450 FAMILY 7"/>
    <property type="match status" value="1"/>
</dbReference>
<name>A0AAJ0B422_9PEZI</name>
<proteinExistence type="inferred from homology"/>
<organism evidence="9 10">
    <name type="scientific">Echria macrotheca</name>
    <dbReference type="NCBI Taxonomy" id="438768"/>
    <lineage>
        <taxon>Eukaryota</taxon>
        <taxon>Fungi</taxon>
        <taxon>Dikarya</taxon>
        <taxon>Ascomycota</taxon>
        <taxon>Pezizomycotina</taxon>
        <taxon>Sordariomycetes</taxon>
        <taxon>Sordariomycetidae</taxon>
        <taxon>Sordariales</taxon>
        <taxon>Schizotheciaceae</taxon>
        <taxon>Echria</taxon>
    </lineage>
</organism>
<dbReference type="Proteomes" id="UP001239445">
    <property type="component" value="Unassembled WGS sequence"/>
</dbReference>
<evidence type="ECO:0000256" key="8">
    <source>
        <dbReference type="SAM" id="Phobius"/>
    </source>
</evidence>
<keyword evidence="6" id="KW-0503">Monooxygenase</keyword>
<dbReference type="PRINTS" id="PR00465">
    <property type="entry name" value="EP450IV"/>
</dbReference>
<accession>A0AAJ0B422</accession>
<dbReference type="AlphaFoldDB" id="A0AAJ0B422"/>
<dbReference type="CDD" id="cd11040">
    <property type="entry name" value="CYP7_CYP8-like"/>
    <property type="match status" value="1"/>
</dbReference>
<keyword evidence="8" id="KW-0472">Membrane</keyword>
<dbReference type="InterPro" id="IPR002403">
    <property type="entry name" value="Cyt_P450_E_grp-IV"/>
</dbReference>
<evidence type="ECO:0000313" key="10">
    <source>
        <dbReference type="Proteomes" id="UP001239445"/>
    </source>
</evidence>
<evidence type="ECO:0000256" key="5">
    <source>
        <dbReference type="ARBA" id="ARBA00023004"/>
    </source>
</evidence>
<dbReference type="Pfam" id="PF00067">
    <property type="entry name" value="p450"/>
    <property type="match status" value="1"/>
</dbReference>
<comment type="caution">
    <text evidence="9">The sequence shown here is derived from an EMBL/GenBank/DDBJ whole genome shotgun (WGS) entry which is preliminary data.</text>
</comment>
<evidence type="ECO:0000256" key="4">
    <source>
        <dbReference type="ARBA" id="ARBA00022723"/>
    </source>
</evidence>
<dbReference type="EMBL" id="MU839842">
    <property type="protein sequence ID" value="KAK1751298.1"/>
    <property type="molecule type" value="Genomic_DNA"/>
</dbReference>
<keyword evidence="8" id="KW-1133">Transmembrane helix</keyword>
<keyword evidence="5 7" id="KW-0408">Iron</keyword>
<evidence type="ECO:0000313" key="9">
    <source>
        <dbReference type="EMBL" id="KAK1751298.1"/>
    </source>
</evidence>
<dbReference type="SUPFAM" id="SSF48264">
    <property type="entry name" value="Cytochrome P450"/>
    <property type="match status" value="1"/>
</dbReference>
<dbReference type="InterPro" id="IPR036396">
    <property type="entry name" value="Cyt_P450_sf"/>
</dbReference>
<evidence type="ECO:0000256" key="1">
    <source>
        <dbReference type="ARBA" id="ARBA00001971"/>
    </source>
</evidence>
<keyword evidence="10" id="KW-1185">Reference proteome</keyword>
<comment type="similarity">
    <text evidence="2">Belongs to the cytochrome P450 family.</text>
</comment>
<dbReference type="Gene3D" id="1.10.630.10">
    <property type="entry name" value="Cytochrome P450"/>
    <property type="match status" value="1"/>
</dbReference>
<evidence type="ECO:0000256" key="6">
    <source>
        <dbReference type="ARBA" id="ARBA00023033"/>
    </source>
</evidence>
<dbReference type="GO" id="GO:0016705">
    <property type="term" value="F:oxidoreductase activity, acting on paired donors, with incorporation or reduction of molecular oxygen"/>
    <property type="evidence" value="ECO:0007669"/>
    <property type="project" value="InterPro"/>
</dbReference>
<evidence type="ECO:0000256" key="2">
    <source>
        <dbReference type="ARBA" id="ARBA00010617"/>
    </source>
</evidence>
<gene>
    <name evidence="9" type="ORF">QBC47DRAFT_464048</name>
</gene>
<protein>
    <submittedName>
        <fullName evidence="9">Cytochrome P450</fullName>
    </submittedName>
</protein>
<dbReference type="InterPro" id="IPR050529">
    <property type="entry name" value="CYP450_sterol_14alpha_dmase"/>
</dbReference>
<evidence type="ECO:0000256" key="7">
    <source>
        <dbReference type="PIRSR" id="PIRSR602403-1"/>
    </source>
</evidence>
<feature type="binding site" description="axial binding residue" evidence="7">
    <location>
        <position position="474"/>
    </location>
    <ligand>
        <name>heme</name>
        <dbReference type="ChEBI" id="CHEBI:30413"/>
    </ligand>
    <ligandPart>
        <name>Fe</name>
        <dbReference type="ChEBI" id="CHEBI:18248"/>
    </ligandPart>
</feature>
<dbReference type="PANTHER" id="PTHR24304:SF2">
    <property type="entry name" value="24-HYDROXYCHOLESTEROL 7-ALPHA-HYDROXYLASE"/>
    <property type="match status" value="1"/>
</dbReference>
<dbReference type="GO" id="GO:0005506">
    <property type="term" value="F:iron ion binding"/>
    <property type="evidence" value="ECO:0007669"/>
    <property type="project" value="InterPro"/>
</dbReference>
<comment type="cofactor">
    <cofactor evidence="1 7">
        <name>heme</name>
        <dbReference type="ChEBI" id="CHEBI:30413"/>
    </cofactor>
</comment>
<dbReference type="GO" id="GO:0008395">
    <property type="term" value="F:steroid hydroxylase activity"/>
    <property type="evidence" value="ECO:0007669"/>
    <property type="project" value="TreeGrafter"/>
</dbReference>
<keyword evidence="3 7" id="KW-0349">Heme</keyword>
<dbReference type="InterPro" id="IPR001128">
    <property type="entry name" value="Cyt_P450"/>
</dbReference>
<dbReference type="GO" id="GO:0020037">
    <property type="term" value="F:heme binding"/>
    <property type="evidence" value="ECO:0007669"/>
    <property type="project" value="InterPro"/>
</dbReference>
<keyword evidence="4 7" id="KW-0479">Metal-binding</keyword>